<feature type="domain" description="Zinc finger PHD-type" evidence="5">
    <location>
        <begin position="185"/>
        <end position="232"/>
    </location>
</feature>
<feature type="region of interest" description="Disordered" evidence="4">
    <location>
        <begin position="1"/>
        <end position="85"/>
    </location>
</feature>
<feature type="non-terminal residue" evidence="6">
    <location>
        <position position="1"/>
    </location>
</feature>
<dbReference type="SUPFAM" id="SSF57903">
    <property type="entry name" value="FYVE/PHD zinc finger"/>
    <property type="match status" value="1"/>
</dbReference>
<keyword evidence="1" id="KW-0479">Metal-binding</keyword>
<organism evidence="6">
    <name type="scientific">Graphocephala atropunctata</name>
    <dbReference type="NCBI Taxonomy" id="36148"/>
    <lineage>
        <taxon>Eukaryota</taxon>
        <taxon>Metazoa</taxon>
        <taxon>Ecdysozoa</taxon>
        <taxon>Arthropoda</taxon>
        <taxon>Hexapoda</taxon>
        <taxon>Insecta</taxon>
        <taxon>Pterygota</taxon>
        <taxon>Neoptera</taxon>
        <taxon>Paraneoptera</taxon>
        <taxon>Hemiptera</taxon>
        <taxon>Auchenorrhyncha</taxon>
        <taxon>Membracoidea</taxon>
        <taxon>Cicadellidae</taxon>
        <taxon>Cicadellinae</taxon>
        <taxon>Cicadellini</taxon>
        <taxon>Graphocephala</taxon>
    </lineage>
</organism>
<dbReference type="EMBL" id="GEBQ01029973">
    <property type="protein sequence ID" value="JAT10004.1"/>
    <property type="molecule type" value="Transcribed_RNA"/>
</dbReference>
<evidence type="ECO:0000259" key="5">
    <source>
        <dbReference type="SMART" id="SM00249"/>
    </source>
</evidence>
<sequence length="232" mass="25099">GPVDPDPNASATSGPVDPDPNASTTSGPILGSGDPTTLFVLVSSSPNTSSNERPLKPNASSALSSMPSRPTSSALSPTAIPSTSFVVSPQEIIPIPKTNIIKRQNKRKKGSAAVLTSSPYKAELEAAKAEKENKERLKKIKLEKKEEKKKLANKKKKPVKEKRKPKVAKRALFLNESDSDESDADCLYCQNLFSKSKSNEGWIRCSGCHKWAHEACAGCEEDDNEFICDLCK</sequence>
<dbReference type="CDD" id="cd15517">
    <property type="entry name" value="PHD_TCF19_like"/>
    <property type="match status" value="1"/>
</dbReference>
<dbReference type="InterPro" id="IPR013083">
    <property type="entry name" value="Znf_RING/FYVE/PHD"/>
</dbReference>
<evidence type="ECO:0000256" key="2">
    <source>
        <dbReference type="ARBA" id="ARBA00022771"/>
    </source>
</evidence>
<dbReference type="AlphaFoldDB" id="A0A1B6KFP3"/>
<feature type="region of interest" description="Disordered" evidence="4">
    <location>
        <begin position="141"/>
        <end position="166"/>
    </location>
</feature>
<protein>
    <recommendedName>
        <fullName evidence="5">Zinc finger PHD-type domain-containing protein</fullName>
    </recommendedName>
</protein>
<evidence type="ECO:0000256" key="1">
    <source>
        <dbReference type="ARBA" id="ARBA00022723"/>
    </source>
</evidence>
<dbReference type="Gene3D" id="3.30.40.10">
    <property type="entry name" value="Zinc/RING finger domain, C3HC4 (zinc finger)"/>
    <property type="match status" value="1"/>
</dbReference>
<reference evidence="6" key="1">
    <citation type="submission" date="2015-11" db="EMBL/GenBank/DDBJ databases">
        <title>De novo transcriptome assembly of four potential Pierce s Disease insect vectors from Arizona vineyards.</title>
        <authorList>
            <person name="Tassone E.E."/>
        </authorList>
    </citation>
    <scope>NUCLEOTIDE SEQUENCE</scope>
</reference>
<dbReference type="GO" id="GO:0008270">
    <property type="term" value="F:zinc ion binding"/>
    <property type="evidence" value="ECO:0007669"/>
    <property type="project" value="UniProtKB-KW"/>
</dbReference>
<accession>A0A1B6KFP3</accession>
<proteinExistence type="predicted"/>
<gene>
    <name evidence="6" type="ORF">g.534</name>
</gene>
<evidence type="ECO:0000313" key="6">
    <source>
        <dbReference type="EMBL" id="JAT10004.1"/>
    </source>
</evidence>
<feature type="compositionally biased region" description="Polar residues" evidence="4">
    <location>
        <begin position="42"/>
        <end position="85"/>
    </location>
</feature>
<keyword evidence="3" id="KW-0862">Zinc</keyword>
<evidence type="ECO:0000256" key="4">
    <source>
        <dbReference type="SAM" id="MobiDB-lite"/>
    </source>
</evidence>
<feature type="compositionally biased region" description="Basic residues" evidence="4">
    <location>
        <begin position="151"/>
        <end position="166"/>
    </location>
</feature>
<dbReference type="InterPro" id="IPR001965">
    <property type="entry name" value="Znf_PHD"/>
</dbReference>
<dbReference type="SMART" id="SM00249">
    <property type="entry name" value="PHD"/>
    <property type="match status" value="1"/>
</dbReference>
<evidence type="ECO:0000256" key="3">
    <source>
        <dbReference type="ARBA" id="ARBA00022833"/>
    </source>
</evidence>
<keyword evidence="2" id="KW-0863">Zinc-finger</keyword>
<dbReference type="InterPro" id="IPR011011">
    <property type="entry name" value="Znf_FYVE_PHD"/>
</dbReference>
<name>A0A1B6KFP3_9HEMI</name>